<dbReference type="InterPro" id="IPR023214">
    <property type="entry name" value="HAD_sf"/>
</dbReference>
<dbReference type="EMBL" id="ASHM01113477">
    <property type="protein sequence ID" value="PNX70443.1"/>
    <property type="molecule type" value="Genomic_DNA"/>
</dbReference>
<evidence type="ECO:0000256" key="4">
    <source>
        <dbReference type="ARBA" id="ARBA00025274"/>
    </source>
</evidence>
<feature type="non-terminal residue" evidence="6">
    <location>
        <position position="66"/>
    </location>
</feature>
<evidence type="ECO:0000313" key="7">
    <source>
        <dbReference type="Proteomes" id="UP000236291"/>
    </source>
</evidence>
<dbReference type="InterPro" id="IPR044651">
    <property type="entry name" value="OTSB-like"/>
</dbReference>
<dbReference type="GO" id="GO:0004805">
    <property type="term" value="F:trehalose-phosphatase activity"/>
    <property type="evidence" value="ECO:0007669"/>
    <property type="project" value="UniProtKB-EC"/>
</dbReference>
<dbReference type="PANTHER" id="PTHR43768">
    <property type="entry name" value="TREHALOSE 6-PHOSPHATE PHOSPHATASE"/>
    <property type="match status" value="1"/>
</dbReference>
<accession>A0A2K3KVX0</accession>
<comment type="cofactor">
    <cofactor evidence="2">
        <name>a divalent metal cation</name>
        <dbReference type="ChEBI" id="CHEBI:60240"/>
    </cofactor>
</comment>
<protein>
    <submittedName>
        <fullName evidence="6">Trehalose-phosphate phosphatase</fullName>
    </submittedName>
</protein>
<dbReference type="PANTHER" id="PTHR43768:SF28">
    <property type="entry name" value="TREHALOSE 6-PHOSPHATE PHOSPHATASE"/>
    <property type="match status" value="1"/>
</dbReference>
<dbReference type="AlphaFoldDB" id="A0A2K3KVX0"/>
<dbReference type="Gene3D" id="3.40.50.1000">
    <property type="entry name" value="HAD superfamily/HAD-like"/>
    <property type="match status" value="1"/>
</dbReference>
<evidence type="ECO:0000256" key="2">
    <source>
        <dbReference type="ARBA" id="ARBA00001968"/>
    </source>
</evidence>
<dbReference type="Pfam" id="PF02358">
    <property type="entry name" value="Trehalose_PPase"/>
    <property type="match status" value="1"/>
</dbReference>
<evidence type="ECO:0000256" key="5">
    <source>
        <dbReference type="SAM" id="MobiDB-lite"/>
    </source>
</evidence>
<reference evidence="6 7" key="2">
    <citation type="journal article" date="2017" name="Front. Plant Sci.">
        <title>Gene Classification and Mining of Molecular Markers Useful in Red Clover (Trifolium pratense) Breeding.</title>
        <authorList>
            <person name="Istvanek J."/>
            <person name="Dluhosova J."/>
            <person name="Dluhos P."/>
            <person name="Patkova L."/>
            <person name="Nedelnik J."/>
            <person name="Repkova J."/>
        </authorList>
    </citation>
    <scope>NUCLEOTIDE SEQUENCE [LARGE SCALE GENOMIC DNA]</scope>
    <source>
        <strain evidence="7">cv. Tatra</strain>
        <tissue evidence="6">Young leaves</tissue>
    </source>
</reference>
<comment type="catalytic activity">
    <reaction evidence="1">
        <text>alpha,alpha-trehalose 6-phosphate + H2O = alpha,alpha-trehalose + phosphate</text>
        <dbReference type="Rhea" id="RHEA:23420"/>
        <dbReference type="ChEBI" id="CHEBI:15377"/>
        <dbReference type="ChEBI" id="CHEBI:16551"/>
        <dbReference type="ChEBI" id="CHEBI:43474"/>
        <dbReference type="ChEBI" id="CHEBI:58429"/>
        <dbReference type="EC" id="3.1.3.12"/>
    </reaction>
</comment>
<gene>
    <name evidence="6" type="ORF">L195_g057398</name>
</gene>
<organism evidence="6 7">
    <name type="scientific">Trifolium pratense</name>
    <name type="common">Red clover</name>
    <dbReference type="NCBI Taxonomy" id="57577"/>
    <lineage>
        <taxon>Eukaryota</taxon>
        <taxon>Viridiplantae</taxon>
        <taxon>Streptophyta</taxon>
        <taxon>Embryophyta</taxon>
        <taxon>Tracheophyta</taxon>
        <taxon>Spermatophyta</taxon>
        <taxon>Magnoliopsida</taxon>
        <taxon>eudicotyledons</taxon>
        <taxon>Gunneridae</taxon>
        <taxon>Pentapetalae</taxon>
        <taxon>rosids</taxon>
        <taxon>fabids</taxon>
        <taxon>Fabales</taxon>
        <taxon>Fabaceae</taxon>
        <taxon>Papilionoideae</taxon>
        <taxon>50 kb inversion clade</taxon>
        <taxon>NPAAA clade</taxon>
        <taxon>Hologalegina</taxon>
        <taxon>IRL clade</taxon>
        <taxon>Trifolieae</taxon>
        <taxon>Trifolium</taxon>
    </lineage>
</organism>
<keyword evidence="3" id="KW-0378">Hydrolase</keyword>
<dbReference type="SUPFAM" id="SSF56784">
    <property type="entry name" value="HAD-like"/>
    <property type="match status" value="1"/>
</dbReference>
<dbReference type="InterPro" id="IPR003337">
    <property type="entry name" value="Trehalose_PPase"/>
</dbReference>
<dbReference type="Proteomes" id="UP000236291">
    <property type="component" value="Unassembled WGS sequence"/>
</dbReference>
<proteinExistence type="predicted"/>
<dbReference type="STRING" id="57577.A0A2K3KVX0"/>
<dbReference type="GO" id="GO:0005992">
    <property type="term" value="P:trehalose biosynthetic process"/>
    <property type="evidence" value="ECO:0007669"/>
    <property type="project" value="InterPro"/>
</dbReference>
<feature type="region of interest" description="Disordered" evidence="5">
    <location>
        <begin position="39"/>
        <end position="66"/>
    </location>
</feature>
<comment type="caution">
    <text evidence="6">The sequence shown here is derived from an EMBL/GenBank/DDBJ whole genome shotgun (WGS) entry which is preliminary data.</text>
</comment>
<evidence type="ECO:0000313" key="6">
    <source>
        <dbReference type="EMBL" id="PNX70443.1"/>
    </source>
</evidence>
<dbReference type="InterPro" id="IPR036412">
    <property type="entry name" value="HAD-like_sf"/>
</dbReference>
<evidence type="ECO:0000256" key="3">
    <source>
        <dbReference type="ARBA" id="ARBA00022801"/>
    </source>
</evidence>
<sequence length="66" mass="7459">MRAAVREVASYFPTAIVSGRCRNKVYDFVKLKNVHYAGSHGMDISTPQGSSKYKDKKHQQKAVDEK</sequence>
<evidence type="ECO:0000256" key="1">
    <source>
        <dbReference type="ARBA" id="ARBA00000500"/>
    </source>
</evidence>
<name>A0A2K3KVX0_TRIPR</name>
<reference evidence="6 7" key="1">
    <citation type="journal article" date="2014" name="Am. J. Bot.">
        <title>Genome assembly and annotation for red clover (Trifolium pratense; Fabaceae).</title>
        <authorList>
            <person name="Istvanek J."/>
            <person name="Jaros M."/>
            <person name="Krenek A."/>
            <person name="Repkova J."/>
        </authorList>
    </citation>
    <scope>NUCLEOTIDE SEQUENCE [LARGE SCALE GENOMIC DNA]</scope>
    <source>
        <strain evidence="7">cv. Tatra</strain>
        <tissue evidence="6">Young leaves</tissue>
    </source>
</reference>
<comment type="function">
    <text evidence="4">Removes the phosphate from trehalose 6-phosphate to produce free trehalose. Trehalose accumulation in plant may improve abiotic stress tolerance.</text>
</comment>